<reference evidence="2" key="1">
    <citation type="journal article" date="2020" name="Nature">
        <title>Giant virus diversity and host interactions through global metagenomics.</title>
        <authorList>
            <person name="Schulz F."/>
            <person name="Roux S."/>
            <person name="Paez-Espino D."/>
            <person name="Jungbluth S."/>
            <person name="Walsh D.A."/>
            <person name="Denef V.J."/>
            <person name="McMahon K.D."/>
            <person name="Konstantinidis K.T."/>
            <person name="Eloe-Fadrosh E.A."/>
            <person name="Kyrpides N.C."/>
            <person name="Woyke T."/>
        </authorList>
    </citation>
    <scope>NUCLEOTIDE SEQUENCE</scope>
    <source>
        <strain evidence="2">GVMAG-M-3300027810-10</strain>
    </source>
</reference>
<evidence type="ECO:0000256" key="1">
    <source>
        <dbReference type="SAM" id="MobiDB-lite"/>
    </source>
</evidence>
<sequence length="296" mass="34844">MSSILKSLFKGNKTKNDSTHKNIIKHKTNYFKTVDNKRYKDFLIANTRYTVEEINNMDNATLTHLYDAHAKTFPSYKMEVDKERKLNRTIASSQYANSEKNRILNVAKTYLQNRNEQVSQKNADIIKQSEFVHRFRKLKNQKDNFDVAYETGMLPSVPNKIVRGGRTKRRKYIRVKTKKAHTGGATSNHHDVYGEFITEQEEEDILIKYNVNDTVKLNSNNQYGVKLYIIDVNDEGEKYLKIIGDMYGEFTDPYHPDYIGGKRNKKVLRTTRKHRMGAKQYKKQYKRKNNKSKKHK</sequence>
<name>A0A6C0LFW5_9ZZZZ</name>
<organism evidence="2">
    <name type="scientific">viral metagenome</name>
    <dbReference type="NCBI Taxonomy" id="1070528"/>
    <lineage>
        <taxon>unclassified sequences</taxon>
        <taxon>metagenomes</taxon>
        <taxon>organismal metagenomes</taxon>
    </lineage>
</organism>
<proteinExistence type="predicted"/>
<protein>
    <submittedName>
        <fullName evidence="2">Uncharacterized protein</fullName>
    </submittedName>
</protein>
<accession>A0A6C0LFW5</accession>
<evidence type="ECO:0000313" key="2">
    <source>
        <dbReference type="EMBL" id="QHU29819.1"/>
    </source>
</evidence>
<dbReference type="EMBL" id="MN740497">
    <property type="protein sequence ID" value="QHU29819.1"/>
    <property type="molecule type" value="Genomic_DNA"/>
</dbReference>
<dbReference type="AlphaFoldDB" id="A0A6C0LFW5"/>
<feature type="region of interest" description="Disordered" evidence="1">
    <location>
        <begin position="274"/>
        <end position="296"/>
    </location>
</feature>